<dbReference type="Pfam" id="PF01569">
    <property type="entry name" value="PAP2"/>
    <property type="match status" value="1"/>
</dbReference>
<feature type="transmembrane region" description="Helical" evidence="1">
    <location>
        <begin position="59"/>
        <end position="79"/>
    </location>
</feature>
<dbReference type="EMBL" id="BSOJ01000032">
    <property type="protein sequence ID" value="GLR27549.1"/>
    <property type="molecule type" value="Genomic_DNA"/>
</dbReference>
<accession>A0ABQ5YSE7</accession>
<keyword evidence="1" id="KW-0472">Membrane</keyword>
<evidence type="ECO:0000313" key="3">
    <source>
        <dbReference type="EMBL" id="GLR27549.1"/>
    </source>
</evidence>
<dbReference type="InterPro" id="IPR036938">
    <property type="entry name" value="PAP2/HPO_sf"/>
</dbReference>
<name>A0ABQ5YSE7_9BURK</name>
<feature type="transmembrane region" description="Helical" evidence="1">
    <location>
        <begin position="22"/>
        <end position="47"/>
    </location>
</feature>
<feature type="transmembrane region" description="Helical" evidence="1">
    <location>
        <begin position="99"/>
        <end position="121"/>
    </location>
</feature>
<dbReference type="InterPro" id="IPR000326">
    <property type="entry name" value="PAP2/HPO"/>
</dbReference>
<keyword evidence="4" id="KW-1185">Reference proteome</keyword>
<evidence type="ECO:0000313" key="4">
    <source>
        <dbReference type="Proteomes" id="UP001156664"/>
    </source>
</evidence>
<comment type="caution">
    <text evidence="3">The sequence shown here is derived from an EMBL/GenBank/DDBJ whole genome shotgun (WGS) entry which is preliminary data.</text>
</comment>
<feature type="transmembrane region" description="Helical" evidence="1">
    <location>
        <begin position="156"/>
        <end position="177"/>
    </location>
</feature>
<evidence type="ECO:0000256" key="1">
    <source>
        <dbReference type="SAM" id="Phobius"/>
    </source>
</evidence>
<reference evidence="4" key="1">
    <citation type="journal article" date="2019" name="Int. J. Syst. Evol. Microbiol.">
        <title>The Global Catalogue of Microorganisms (GCM) 10K type strain sequencing project: providing services to taxonomists for standard genome sequencing and annotation.</title>
        <authorList>
            <consortium name="The Broad Institute Genomics Platform"/>
            <consortium name="The Broad Institute Genome Sequencing Center for Infectious Disease"/>
            <person name="Wu L."/>
            <person name="Ma J."/>
        </authorList>
    </citation>
    <scope>NUCLEOTIDE SEQUENCE [LARGE SCALE GENOMIC DNA]</scope>
    <source>
        <strain evidence="4">NBRC 105857</strain>
    </source>
</reference>
<gene>
    <name evidence="3" type="ORF">GCM10007875_26400</name>
</gene>
<sequence length="192" mass="21263">MFISDFFYDAASHQFPLKNNPLFAVALHSGLKYFSVCLWLGLLAFTLVKRQKPGHSQRLYLLVTALLAALLVSVFKSLSTHSCPWDLQDFGGPFTDLTGPGRCFPSGHASVGFMWIAWLFAPLALPGVKRWQIVLFVVSIGALACFVQIARGAHFLSHVLATAWVCWAVAQCMAFIWEMAQAKLNSRSARKA</sequence>
<feature type="domain" description="Phosphatidic acid phosphatase type 2/haloperoxidase" evidence="2">
    <location>
        <begin position="59"/>
        <end position="173"/>
    </location>
</feature>
<proteinExistence type="predicted"/>
<dbReference type="SUPFAM" id="SSF48317">
    <property type="entry name" value="Acid phosphatase/Vanadium-dependent haloperoxidase"/>
    <property type="match status" value="1"/>
</dbReference>
<evidence type="ECO:0000259" key="2">
    <source>
        <dbReference type="Pfam" id="PF01569"/>
    </source>
</evidence>
<dbReference type="Proteomes" id="UP001156664">
    <property type="component" value="Unassembled WGS sequence"/>
</dbReference>
<keyword evidence="1" id="KW-1133">Transmembrane helix</keyword>
<dbReference type="RefSeq" id="WP_284282378.1">
    <property type="nucleotide sequence ID" value="NZ_BSOJ01000032.1"/>
</dbReference>
<feature type="transmembrane region" description="Helical" evidence="1">
    <location>
        <begin position="133"/>
        <end position="150"/>
    </location>
</feature>
<organism evidence="3 4">
    <name type="scientific">Limnobacter litoralis</name>
    <dbReference type="NCBI Taxonomy" id="481366"/>
    <lineage>
        <taxon>Bacteria</taxon>
        <taxon>Pseudomonadati</taxon>
        <taxon>Pseudomonadota</taxon>
        <taxon>Betaproteobacteria</taxon>
        <taxon>Burkholderiales</taxon>
        <taxon>Burkholderiaceae</taxon>
        <taxon>Limnobacter</taxon>
    </lineage>
</organism>
<dbReference type="Gene3D" id="1.20.144.10">
    <property type="entry name" value="Phosphatidic acid phosphatase type 2/haloperoxidase"/>
    <property type="match status" value="1"/>
</dbReference>
<protein>
    <submittedName>
        <fullName evidence="3">Phosphoesterase</fullName>
    </submittedName>
</protein>
<keyword evidence="1" id="KW-0812">Transmembrane</keyword>